<gene>
    <name evidence="11" type="primary">nreB</name>
    <name evidence="11" type="ORF">NCTC10797_00808</name>
</gene>
<evidence type="ECO:0000256" key="2">
    <source>
        <dbReference type="ARBA" id="ARBA00012438"/>
    </source>
</evidence>
<protein>
    <recommendedName>
        <fullName evidence="2">histidine kinase</fullName>
        <ecNumber evidence="2">2.7.13.3</ecNumber>
    </recommendedName>
</protein>
<evidence type="ECO:0000256" key="7">
    <source>
        <dbReference type="ARBA" id="ARBA00022840"/>
    </source>
</evidence>
<dbReference type="PANTHER" id="PTHR24421">
    <property type="entry name" value="NITRATE/NITRITE SENSOR PROTEIN NARX-RELATED"/>
    <property type="match status" value="1"/>
</dbReference>
<keyword evidence="9" id="KW-0812">Transmembrane</keyword>
<dbReference type="GO" id="GO:0000155">
    <property type="term" value="F:phosphorelay sensor kinase activity"/>
    <property type="evidence" value="ECO:0007669"/>
    <property type="project" value="InterPro"/>
</dbReference>
<dbReference type="PANTHER" id="PTHR24421:SF10">
    <property type="entry name" value="NITRATE_NITRITE SENSOR PROTEIN NARQ"/>
    <property type="match status" value="1"/>
</dbReference>
<evidence type="ECO:0000256" key="6">
    <source>
        <dbReference type="ARBA" id="ARBA00022777"/>
    </source>
</evidence>
<dbReference type="Pfam" id="PF02518">
    <property type="entry name" value="HATPase_c"/>
    <property type="match status" value="1"/>
</dbReference>
<dbReference type="InterPro" id="IPR003594">
    <property type="entry name" value="HATPase_dom"/>
</dbReference>
<reference evidence="11 12" key="1">
    <citation type="submission" date="2019-02" db="EMBL/GenBank/DDBJ databases">
        <authorList>
            <consortium name="Pathogen Informatics"/>
        </authorList>
    </citation>
    <scope>NUCLEOTIDE SEQUENCE [LARGE SCALE GENOMIC DNA]</scope>
    <source>
        <strain evidence="11 12">3012STDY6756504</strain>
    </source>
</reference>
<dbReference type="Proteomes" id="UP000290439">
    <property type="component" value="Chromosome"/>
</dbReference>
<comment type="catalytic activity">
    <reaction evidence="1">
        <text>ATP + protein L-histidine = ADP + protein N-phospho-L-histidine.</text>
        <dbReference type="EC" id="2.7.13.3"/>
    </reaction>
</comment>
<dbReference type="EMBL" id="LR215973">
    <property type="protein sequence ID" value="VFA97052.1"/>
    <property type="molecule type" value="Genomic_DNA"/>
</dbReference>
<accession>A0A4U8VUT8</accession>
<dbReference type="InterPro" id="IPR036890">
    <property type="entry name" value="HATPase_C_sf"/>
</dbReference>
<evidence type="ECO:0000256" key="3">
    <source>
        <dbReference type="ARBA" id="ARBA00022553"/>
    </source>
</evidence>
<proteinExistence type="predicted"/>
<keyword evidence="3" id="KW-0597">Phosphoprotein</keyword>
<dbReference type="GO" id="GO:0016020">
    <property type="term" value="C:membrane"/>
    <property type="evidence" value="ECO:0007669"/>
    <property type="project" value="InterPro"/>
</dbReference>
<dbReference type="Gene3D" id="1.20.5.1930">
    <property type="match status" value="1"/>
</dbReference>
<dbReference type="CDD" id="cd16917">
    <property type="entry name" value="HATPase_UhpB-NarQ-NarX-like"/>
    <property type="match status" value="1"/>
</dbReference>
<evidence type="ECO:0000313" key="12">
    <source>
        <dbReference type="Proteomes" id="UP000290439"/>
    </source>
</evidence>
<dbReference type="Pfam" id="PF07730">
    <property type="entry name" value="HisKA_3"/>
    <property type="match status" value="1"/>
</dbReference>
<dbReference type="InterPro" id="IPR011712">
    <property type="entry name" value="Sig_transdc_His_kin_sub3_dim/P"/>
</dbReference>
<evidence type="ECO:0000259" key="10">
    <source>
        <dbReference type="SMART" id="SM00387"/>
    </source>
</evidence>
<feature type="transmembrane region" description="Helical" evidence="9">
    <location>
        <begin position="102"/>
        <end position="124"/>
    </location>
</feature>
<dbReference type="InterPro" id="IPR050482">
    <property type="entry name" value="Sensor_HK_TwoCompSys"/>
</dbReference>
<keyword evidence="5" id="KW-0547">Nucleotide-binding</keyword>
<evidence type="ECO:0000256" key="9">
    <source>
        <dbReference type="SAM" id="Phobius"/>
    </source>
</evidence>
<dbReference type="AlphaFoldDB" id="A0A4U8VUT8"/>
<feature type="domain" description="Histidine kinase/HSP90-like ATPase" evidence="10">
    <location>
        <begin position="259"/>
        <end position="348"/>
    </location>
</feature>
<dbReference type="Gene3D" id="3.30.565.10">
    <property type="entry name" value="Histidine kinase-like ATPase, C-terminal domain"/>
    <property type="match status" value="1"/>
</dbReference>
<evidence type="ECO:0000256" key="8">
    <source>
        <dbReference type="ARBA" id="ARBA00023012"/>
    </source>
</evidence>
<dbReference type="SMART" id="SM00387">
    <property type="entry name" value="HATPase_c"/>
    <property type="match status" value="1"/>
</dbReference>
<keyword evidence="9" id="KW-0472">Membrane</keyword>
<evidence type="ECO:0000256" key="4">
    <source>
        <dbReference type="ARBA" id="ARBA00022679"/>
    </source>
</evidence>
<evidence type="ECO:0000313" key="11">
    <source>
        <dbReference type="EMBL" id="VFA97052.1"/>
    </source>
</evidence>
<sequence>MAGVVAGAVSAVAGAAVLAGGGHDALSRAARRDRDRLVRWFGADVVRGLPDRDPAGYLLVRLAYGPLAGLAVAAVLIASAGYAGWGLVLLVRGSIPAADGIAALIVAAIASYLAIRLAMIVGQWDVRLALRTLGSDATQFRLHELQRTRADVVTAIDDERRRIERALHDGIQQRAVALALEVGRARRTAERGDQRLAAQLDRAVDQAQTLLTELRAVAWRIYPAVLDEHGLVAALAGLSAHTFLPVDLDLQLDAQPPHDVAAALYYVAAEAVTNATKHSGAARVSVRVSADDHTVTLTATDDGCGGADPAGSGLTGLRRRVAALDGTLSVDSPAGGPTVVEARIPCAS</sequence>
<keyword evidence="4 11" id="KW-0808">Transferase</keyword>
<feature type="transmembrane region" description="Helical" evidence="9">
    <location>
        <begin position="67"/>
        <end position="90"/>
    </location>
</feature>
<dbReference type="EC" id="2.7.13.3" evidence="2"/>
<keyword evidence="8" id="KW-0902">Two-component regulatory system</keyword>
<dbReference type="GO" id="GO:0005524">
    <property type="term" value="F:ATP binding"/>
    <property type="evidence" value="ECO:0007669"/>
    <property type="project" value="UniProtKB-KW"/>
</dbReference>
<evidence type="ECO:0000256" key="1">
    <source>
        <dbReference type="ARBA" id="ARBA00000085"/>
    </source>
</evidence>
<dbReference type="GO" id="GO:0046983">
    <property type="term" value="F:protein dimerization activity"/>
    <property type="evidence" value="ECO:0007669"/>
    <property type="project" value="InterPro"/>
</dbReference>
<keyword evidence="7" id="KW-0067">ATP-binding</keyword>
<evidence type="ECO:0000256" key="5">
    <source>
        <dbReference type="ARBA" id="ARBA00022741"/>
    </source>
</evidence>
<organism evidence="11 12">
    <name type="scientific">Nocardia cyriacigeorgica</name>
    <dbReference type="NCBI Taxonomy" id="135487"/>
    <lineage>
        <taxon>Bacteria</taxon>
        <taxon>Bacillati</taxon>
        <taxon>Actinomycetota</taxon>
        <taxon>Actinomycetes</taxon>
        <taxon>Mycobacteriales</taxon>
        <taxon>Nocardiaceae</taxon>
        <taxon>Nocardia</taxon>
    </lineage>
</organism>
<name>A0A4U8VUT8_9NOCA</name>
<keyword evidence="6 11" id="KW-0418">Kinase</keyword>
<dbReference type="SUPFAM" id="SSF55874">
    <property type="entry name" value="ATPase domain of HSP90 chaperone/DNA topoisomerase II/histidine kinase"/>
    <property type="match status" value="1"/>
</dbReference>
<keyword evidence="9" id="KW-1133">Transmembrane helix</keyword>